<dbReference type="Pfam" id="PF00271">
    <property type="entry name" value="Helicase_C"/>
    <property type="match status" value="1"/>
</dbReference>
<dbReference type="Pfam" id="PF09369">
    <property type="entry name" value="MZB"/>
    <property type="match status" value="1"/>
</dbReference>
<evidence type="ECO:0000259" key="4">
    <source>
        <dbReference type="PROSITE" id="PS51194"/>
    </source>
</evidence>
<dbReference type="Pfam" id="PF22982">
    <property type="entry name" value="WHD_HRQ1"/>
    <property type="match status" value="1"/>
</dbReference>
<dbReference type="InterPro" id="IPR001650">
    <property type="entry name" value="Helicase_C-like"/>
</dbReference>
<dbReference type="RefSeq" id="WP_338062782.1">
    <property type="nucleotide sequence ID" value="NZ_CBCRXA010000010.1"/>
</dbReference>
<keyword evidence="5" id="KW-0378">Hydrolase</keyword>
<keyword evidence="6" id="KW-1185">Reference proteome</keyword>
<keyword evidence="2" id="KW-0067">ATP-binding</keyword>
<dbReference type="CDD" id="cd18797">
    <property type="entry name" value="SF2_C_Hrq"/>
    <property type="match status" value="1"/>
</dbReference>
<dbReference type="SUPFAM" id="SSF52540">
    <property type="entry name" value="P-loop containing nucleoside triphosphate hydrolases"/>
    <property type="match status" value="1"/>
</dbReference>
<dbReference type="InterPro" id="IPR055227">
    <property type="entry name" value="HRQ1_WHD"/>
</dbReference>
<accession>A0ABS2Q829</accession>
<evidence type="ECO:0000313" key="5">
    <source>
        <dbReference type="EMBL" id="MBM7657937.1"/>
    </source>
</evidence>
<sequence>MEARQSMDDLINKLKQDPNLANWQTLPGKEAQLVPYPEQMDQRLQAALRKRGITSLYSHQAKAFQTAMSGNDLVLVTPTASGKTLCYNLPVLQSILDDPSSRALYFFPTKALAQDQKSEMTELIGDIGVAIKSDTYDGDTAGNIRQKIRAAGQIIMTNPDMLHSSILPHHTKWVSLFENLKFVVIDELHVYKGVFGSHVANVIRRLKRICAYYGSSPQFICTSATIANPQSHAEQLTGRKMILLDQNGAPAVCKHFAFYNPPVVNKQLNLRADELPVVTDLAGRFIRNGIQTIVFARSRLKVELLVSHLQKINSGLNERAKICAYRGGYLPTERRRIEKGLRSGEVIGVVSTNALELGVDIGQLQVCIMAGYPGNMASVWQQAGRAGRRAQDALIILVASANPLDQYMAAHPDYFFSGNPEDIRINPNNLMIMMDHIKCSAYELPFKKGDLFGQEPVDDFCTFLQDEDVLHEQRGQWYWMNDAFPANEISLRSAVQDSFAIIDITDRGHARVIGEMDRFGAMTMLYEDAIYIHQGLQFHVDELDLKERKAYIRKVNVNYYTDSDLAVQLDVLEEDQTKPLPGSAQADTGYGDVMVRALPTVFKKIRFETYENIGWGRIHLPEIEMHTNAAWISFPKTLIDHFGKDVFQNALIGFSHVLRHAAPLFVLTDPADLSVVAKIKAPHNQLPTIFIYDKYPGGIGLSQKLFETMPELLRRAEDIIASCSCDAGCPSCIGFVQEGRKAKKALTEMFLQL</sequence>
<name>A0ABS2Q829_9BACL</name>
<proteinExistence type="predicted"/>
<dbReference type="SMART" id="SM00490">
    <property type="entry name" value="HELICc"/>
    <property type="match status" value="1"/>
</dbReference>
<organism evidence="5 6">
    <name type="scientific">Sporolactobacillus spathodeae</name>
    <dbReference type="NCBI Taxonomy" id="1465502"/>
    <lineage>
        <taxon>Bacteria</taxon>
        <taxon>Bacillati</taxon>
        <taxon>Bacillota</taxon>
        <taxon>Bacilli</taxon>
        <taxon>Bacillales</taxon>
        <taxon>Sporolactobacillaceae</taxon>
        <taxon>Sporolactobacillus</taxon>
    </lineage>
</organism>
<dbReference type="CDD" id="cd17923">
    <property type="entry name" value="DEXHc_Hrq1-like"/>
    <property type="match status" value="1"/>
</dbReference>
<dbReference type="PANTHER" id="PTHR47957:SF3">
    <property type="entry name" value="ATP-DEPENDENT HELICASE HRQ1"/>
    <property type="match status" value="1"/>
</dbReference>
<dbReference type="InterPro" id="IPR018973">
    <property type="entry name" value="MZB"/>
</dbReference>
<keyword evidence="5" id="KW-0347">Helicase</keyword>
<comment type="caution">
    <text evidence="5">The sequence shown here is derived from an EMBL/GenBank/DDBJ whole genome shotgun (WGS) entry which is preliminary data.</text>
</comment>
<dbReference type="Proteomes" id="UP000823201">
    <property type="component" value="Unassembled WGS sequence"/>
</dbReference>
<protein>
    <submittedName>
        <fullName evidence="5">DEAD/DEAH box helicase domain-containing protein</fullName>
    </submittedName>
</protein>
<keyword evidence="1" id="KW-0547">Nucleotide-binding</keyword>
<gene>
    <name evidence="5" type="ORF">JOC27_001388</name>
</gene>
<reference evidence="5 6" key="1">
    <citation type="submission" date="2021-01" db="EMBL/GenBank/DDBJ databases">
        <title>Genomic Encyclopedia of Type Strains, Phase IV (KMG-IV): sequencing the most valuable type-strain genomes for metagenomic binning, comparative biology and taxonomic classification.</title>
        <authorList>
            <person name="Goeker M."/>
        </authorList>
    </citation>
    <scope>NUCLEOTIDE SEQUENCE [LARGE SCALE GENOMIC DNA]</scope>
    <source>
        <strain evidence="5 6">DSM 100968</strain>
    </source>
</reference>
<evidence type="ECO:0000256" key="1">
    <source>
        <dbReference type="ARBA" id="ARBA00022741"/>
    </source>
</evidence>
<evidence type="ECO:0000313" key="6">
    <source>
        <dbReference type="Proteomes" id="UP000823201"/>
    </source>
</evidence>
<dbReference type="GO" id="GO:0004386">
    <property type="term" value="F:helicase activity"/>
    <property type="evidence" value="ECO:0007669"/>
    <property type="project" value="UniProtKB-KW"/>
</dbReference>
<dbReference type="PROSITE" id="PS51194">
    <property type="entry name" value="HELICASE_CTER"/>
    <property type="match status" value="1"/>
</dbReference>
<dbReference type="EMBL" id="JAFBEV010000010">
    <property type="protein sequence ID" value="MBM7657937.1"/>
    <property type="molecule type" value="Genomic_DNA"/>
</dbReference>
<evidence type="ECO:0000259" key="3">
    <source>
        <dbReference type="PROSITE" id="PS51192"/>
    </source>
</evidence>
<dbReference type="InterPro" id="IPR011545">
    <property type="entry name" value="DEAD/DEAH_box_helicase_dom"/>
</dbReference>
<dbReference type="InterPro" id="IPR014001">
    <property type="entry name" value="Helicase_ATP-bd"/>
</dbReference>
<dbReference type="Pfam" id="PF00270">
    <property type="entry name" value="DEAD"/>
    <property type="match status" value="1"/>
</dbReference>
<dbReference type="InterPro" id="IPR027417">
    <property type="entry name" value="P-loop_NTPase"/>
</dbReference>
<dbReference type="PROSITE" id="PS51192">
    <property type="entry name" value="HELICASE_ATP_BIND_1"/>
    <property type="match status" value="1"/>
</dbReference>
<dbReference type="PANTHER" id="PTHR47957">
    <property type="entry name" value="ATP-DEPENDENT HELICASE HRQ1"/>
    <property type="match status" value="1"/>
</dbReference>
<evidence type="ECO:0000256" key="2">
    <source>
        <dbReference type="ARBA" id="ARBA00022840"/>
    </source>
</evidence>
<dbReference type="SMART" id="SM00487">
    <property type="entry name" value="DEXDc"/>
    <property type="match status" value="1"/>
</dbReference>
<feature type="domain" description="Helicase C-terminal" evidence="4">
    <location>
        <begin position="278"/>
        <end position="452"/>
    </location>
</feature>
<feature type="domain" description="Helicase ATP-binding" evidence="3">
    <location>
        <begin position="64"/>
        <end position="244"/>
    </location>
</feature>
<dbReference type="Gene3D" id="3.40.50.300">
    <property type="entry name" value="P-loop containing nucleotide triphosphate hydrolases"/>
    <property type="match status" value="2"/>
</dbReference>